<feature type="coiled-coil region" evidence="4">
    <location>
        <begin position="27"/>
        <end position="118"/>
    </location>
</feature>
<evidence type="ECO:0000256" key="5">
    <source>
        <dbReference type="SAM" id="MobiDB-lite"/>
    </source>
</evidence>
<name>A0ABP1DHB7_9APHY</name>
<protein>
    <recommendedName>
        <fullName evidence="3">Prefoldin subunit 4</fullName>
    </recommendedName>
</protein>
<dbReference type="PIRSF" id="PIRSF016477">
    <property type="entry name" value="Prefoldin_subunit_4"/>
    <property type="match status" value="1"/>
</dbReference>
<evidence type="ECO:0000256" key="3">
    <source>
        <dbReference type="PIRNR" id="PIRNR016477"/>
    </source>
</evidence>
<comment type="subunit">
    <text evidence="3">Heterohexamer of two PFD-alpha type and four PFD-beta type subunits.</text>
</comment>
<dbReference type="InterPro" id="IPR009053">
    <property type="entry name" value="Prefoldin"/>
</dbReference>
<dbReference type="EMBL" id="OZ037947">
    <property type="protein sequence ID" value="CAL1706334.1"/>
    <property type="molecule type" value="Genomic_DNA"/>
</dbReference>
<comment type="similarity">
    <text evidence="1 3">Belongs to the prefoldin subunit beta family.</text>
</comment>
<evidence type="ECO:0000256" key="2">
    <source>
        <dbReference type="ARBA" id="ARBA00023186"/>
    </source>
</evidence>
<dbReference type="PANTHER" id="PTHR21100:SF9">
    <property type="entry name" value="PREFOLDIN SUBUNIT 4"/>
    <property type="match status" value="1"/>
</dbReference>
<feature type="compositionally biased region" description="Acidic residues" evidence="5">
    <location>
        <begin position="8"/>
        <end position="18"/>
    </location>
</feature>
<keyword evidence="4" id="KW-0175">Coiled coil</keyword>
<dbReference type="PANTHER" id="PTHR21100">
    <property type="entry name" value="PREFOLDIN SUBUNIT 4"/>
    <property type="match status" value="1"/>
</dbReference>
<evidence type="ECO:0000313" key="7">
    <source>
        <dbReference type="Proteomes" id="UP001497453"/>
    </source>
</evidence>
<dbReference type="InterPro" id="IPR002777">
    <property type="entry name" value="PFD_beta-like"/>
</dbReference>
<organism evidence="6 7">
    <name type="scientific">Somion occarium</name>
    <dbReference type="NCBI Taxonomy" id="3059160"/>
    <lineage>
        <taxon>Eukaryota</taxon>
        <taxon>Fungi</taxon>
        <taxon>Dikarya</taxon>
        <taxon>Basidiomycota</taxon>
        <taxon>Agaricomycotina</taxon>
        <taxon>Agaricomycetes</taxon>
        <taxon>Polyporales</taxon>
        <taxon>Cerrenaceae</taxon>
        <taxon>Somion</taxon>
    </lineage>
</organism>
<reference evidence="7" key="1">
    <citation type="submission" date="2024-04" db="EMBL/GenBank/DDBJ databases">
        <authorList>
            <person name="Shaw F."/>
            <person name="Minotto A."/>
        </authorList>
    </citation>
    <scope>NUCLEOTIDE SEQUENCE [LARGE SCALE GENOMIC DNA]</scope>
</reference>
<dbReference type="InterPro" id="IPR016661">
    <property type="entry name" value="PFDN4"/>
</dbReference>
<evidence type="ECO:0000313" key="6">
    <source>
        <dbReference type="EMBL" id="CAL1706334.1"/>
    </source>
</evidence>
<evidence type="ECO:0000256" key="4">
    <source>
        <dbReference type="SAM" id="Coils"/>
    </source>
</evidence>
<evidence type="ECO:0000256" key="1">
    <source>
        <dbReference type="ARBA" id="ARBA00008045"/>
    </source>
</evidence>
<proteinExistence type="inferred from homology"/>
<dbReference type="CDD" id="cd23165">
    <property type="entry name" value="Prefoldin_4"/>
    <property type="match status" value="1"/>
</dbReference>
<dbReference type="Proteomes" id="UP001497453">
    <property type="component" value="Chromosome 4"/>
</dbReference>
<dbReference type="Pfam" id="PF01920">
    <property type="entry name" value="Prefoldin_2"/>
    <property type="match status" value="1"/>
</dbReference>
<sequence length="132" mass="15186">MRMLSQAEETDDNTEVTWEDQSSINTFSKLNARAGNFKEKIEILKQETEALDDLSMELELADEDEPIMYRIGEAFVHMPHSRAMKRLEKDKASLDAELSHTLSKVEECQKEMEELKAVLYAKFGKATINLDE</sequence>
<feature type="region of interest" description="Disordered" evidence="5">
    <location>
        <begin position="1"/>
        <end position="20"/>
    </location>
</feature>
<accession>A0ABP1DHB7</accession>
<keyword evidence="7" id="KW-1185">Reference proteome</keyword>
<dbReference type="SUPFAM" id="SSF46579">
    <property type="entry name" value="Prefoldin"/>
    <property type="match status" value="1"/>
</dbReference>
<comment type="function">
    <text evidence="3">Binds specifically to cytosolic chaperonin (c-CPN) and transfers target proteins to it. Binds to nascent polypeptide chain and promotes folding in an environment in which there are many competing pathways for nonnative proteins.</text>
</comment>
<keyword evidence="2 3" id="KW-0143">Chaperone</keyword>
<dbReference type="Gene3D" id="1.10.287.370">
    <property type="match status" value="1"/>
</dbReference>
<gene>
    <name evidence="6" type="ORF">GFSPODELE1_LOCUS5828</name>
</gene>